<evidence type="ECO:0000313" key="5">
    <source>
        <dbReference type="Proteomes" id="UP000218785"/>
    </source>
</evidence>
<keyword evidence="2" id="KW-1133">Transmembrane helix</keyword>
<organism evidence="4 5">
    <name type="scientific">Tolypothrix tenuis PCC 7101</name>
    <dbReference type="NCBI Taxonomy" id="231146"/>
    <lineage>
        <taxon>Bacteria</taxon>
        <taxon>Bacillati</taxon>
        <taxon>Cyanobacteriota</taxon>
        <taxon>Cyanophyceae</taxon>
        <taxon>Nostocales</taxon>
        <taxon>Tolypothrichaceae</taxon>
        <taxon>Tolypothrix</taxon>
    </lineage>
</organism>
<evidence type="ECO:0000256" key="1">
    <source>
        <dbReference type="ARBA" id="ARBA00006464"/>
    </source>
</evidence>
<keyword evidence="2" id="KW-0812">Transmembrane</keyword>
<accession>A0A1Z4N6H8</accession>
<dbReference type="NCBIfam" id="NF045514">
    <property type="entry name" value="glycotran_HepC"/>
    <property type="match status" value="1"/>
</dbReference>
<dbReference type="PANTHER" id="PTHR30576:SF0">
    <property type="entry name" value="UNDECAPRENYL-PHOSPHATE N-ACETYLGALACTOSAMINYL 1-PHOSPHATE TRANSFERASE-RELATED"/>
    <property type="match status" value="1"/>
</dbReference>
<keyword evidence="4" id="KW-0808">Transferase</keyword>
<dbReference type="EMBL" id="AP018248">
    <property type="protein sequence ID" value="BAZ01301.1"/>
    <property type="molecule type" value="Genomic_DNA"/>
</dbReference>
<dbReference type="AlphaFoldDB" id="A0A1Z4N6H8"/>
<evidence type="ECO:0000313" key="4">
    <source>
        <dbReference type="EMBL" id="BAZ01301.1"/>
    </source>
</evidence>
<feature type="domain" description="Bacterial sugar transferase" evidence="3">
    <location>
        <begin position="118"/>
        <end position="243"/>
    </location>
</feature>
<dbReference type="Pfam" id="PF02397">
    <property type="entry name" value="Bac_transf"/>
    <property type="match status" value="1"/>
</dbReference>
<protein>
    <submittedName>
        <fullName evidence="4">Sugar transferase</fullName>
    </submittedName>
</protein>
<dbReference type="InterPro" id="IPR003362">
    <property type="entry name" value="Bact_transf"/>
</dbReference>
<keyword evidence="5" id="KW-1185">Reference proteome</keyword>
<dbReference type="GO" id="GO:0016780">
    <property type="term" value="F:phosphotransferase activity, for other substituted phosphate groups"/>
    <property type="evidence" value="ECO:0007669"/>
    <property type="project" value="TreeGrafter"/>
</dbReference>
<dbReference type="PANTHER" id="PTHR30576">
    <property type="entry name" value="COLANIC BIOSYNTHESIS UDP-GLUCOSE LIPID CARRIER TRANSFERASE"/>
    <property type="match status" value="1"/>
</dbReference>
<feature type="transmembrane region" description="Helical" evidence="2">
    <location>
        <begin position="123"/>
        <end position="144"/>
    </location>
</feature>
<comment type="similarity">
    <text evidence="1">Belongs to the bacterial sugar transferase family.</text>
</comment>
<evidence type="ECO:0000259" key="3">
    <source>
        <dbReference type="Pfam" id="PF02397"/>
    </source>
</evidence>
<sequence>MTISIIPSLQNPYKLTEERQPNPNSPYCTLLWRRGQLLVKSPKYIKQPYLPSLDDKQWLVECLKHSPVKLVSIDAKLSEDLLRFWAEACAAANKPIFLRFPSGNQPLKKAHPVVRLWKQLFDWVLAFVLLVVLSPVMLGLVLLMQIDSPGPVFAREWLVGERGKLFPAIKLRTTEARNVTPLRRWLSKSGLHNFPQLLNVLQGDRGLVQSHCWTLADAVQFTSSKQRNLNAAPETAGSWQVEATLKPAES</sequence>
<dbReference type="RefSeq" id="WP_096580800.1">
    <property type="nucleotide sequence ID" value="NZ_CAWNJS010000001.1"/>
</dbReference>
<evidence type="ECO:0000256" key="2">
    <source>
        <dbReference type="SAM" id="Phobius"/>
    </source>
</evidence>
<dbReference type="KEGG" id="ttq:NIES37_53000"/>
<keyword evidence="2" id="KW-0472">Membrane</keyword>
<dbReference type="Proteomes" id="UP000218785">
    <property type="component" value="Chromosome"/>
</dbReference>
<gene>
    <name evidence="4" type="ORF">NIES37_53000</name>
</gene>
<reference evidence="4 5" key="1">
    <citation type="submission" date="2017-06" db="EMBL/GenBank/DDBJ databases">
        <title>Genome sequencing of cyanobaciteial culture collection at National Institute for Environmental Studies (NIES).</title>
        <authorList>
            <person name="Hirose Y."/>
            <person name="Shimura Y."/>
            <person name="Fujisawa T."/>
            <person name="Nakamura Y."/>
            <person name="Kawachi M."/>
        </authorList>
    </citation>
    <scope>NUCLEOTIDE SEQUENCE [LARGE SCALE GENOMIC DNA]</scope>
    <source>
        <strain evidence="4 5">NIES-37</strain>
    </source>
</reference>
<name>A0A1Z4N6H8_9CYAN</name>
<proteinExistence type="inferred from homology"/>